<dbReference type="InterPro" id="IPR013527">
    <property type="entry name" value="YicC-like_N"/>
</dbReference>
<dbReference type="Proteomes" id="UP000189970">
    <property type="component" value="Unassembled WGS sequence"/>
</dbReference>
<evidence type="ECO:0000256" key="6">
    <source>
        <dbReference type="SAM" id="Coils"/>
    </source>
</evidence>
<keyword evidence="10" id="KW-1185">Reference proteome</keyword>
<keyword evidence="6" id="KW-0175">Coiled coil</keyword>
<dbReference type="AlphaFoldDB" id="A0A1V4DHB7"/>
<accession>A0A1V4DHB7</accession>
<dbReference type="PANTHER" id="PTHR30636:SF3">
    <property type="entry name" value="UPF0701 PROTEIN YICC"/>
    <property type="match status" value="1"/>
</dbReference>
<keyword evidence="4" id="KW-0378">Hydrolase</keyword>
<feature type="coiled-coil region" evidence="6">
    <location>
        <begin position="166"/>
        <end position="201"/>
    </location>
</feature>
<comment type="similarity">
    <text evidence="5">Belongs to the YicC/YloC family.</text>
</comment>
<name>A0A1V4DHB7_9ENTE</name>
<dbReference type="Pfam" id="PF03755">
    <property type="entry name" value="YicC-like_N"/>
    <property type="match status" value="1"/>
</dbReference>
<feature type="domain" description="Endoribonuclease YicC-like C-terminal" evidence="8">
    <location>
        <begin position="180"/>
        <end position="295"/>
    </location>
</feature>
<dbReference type="GO" id="GO:0004521">
    <property type="term" value="F:RNA endonuclease activity"/>
    <property type="evidence" value="ECO:0007669"/>
    <property type="project" value="InterPro"/>
</dbReference>
<evidence type="ECO:0000256" key="3">
    <source>
        <dbReference type="ARBA" id="ARBA00022759"/>
    </source>
</evidence>
<gene>
    <name evidence="9" type="ORF">BW731_06705</name>
</gene>
<protein>
    <submittedName>
        <fullName evidence="9">YicC family protein</fullName>
    </submittedName>
</protein>
<comment type="cofactor">
    <cofactor evidence="1">
        <name>a divalent metal cation</name>
        <dbReference type="ChEBI" id="CHEBI:60240"/>
    </cofactor>
</comment>
<organism evidence="9 10">
    <name type="scientific">Vagococcus martis</name>
    <dbReference type="NCBI Taxonomy" id="1768210"/>
    <lineage>
        <taxon>Bacteria</taxon>
        <taxon>Bacillati</taxon>
        <taxon>Bacillota</taxon>
        <taxon>Bacilli</taxon>
        <taxon>Lactobacillales</taxon>
        <taxon>Enterococcaceae</taxon>
        <taxon>Vagococcus</taxon>
    </lineage>
</organism>
<reference evidence="9 10" key="1">
    <citation type="submission" date="2017-02" db="EMBL/GenBank/DDBJ databases">
        <title>Vagococcus cremeus sp. nov., isolated from the small intestine of a marten, Martes flavigula.</title>
        <authorList>
            <person name="Tak E.J."/>
            <person name="Bae J.-W."/>
        </authorList>
    </citation>
    <scope>NUCLEOTIDE SEQUENCE [LARGE SCALE GENOMIC DNA]</scope>
    <source>
        <strain evidence="9 10">D7T301</strain>
    </source>
</reference>
<dbReference type="GO" id="GO:0016787">
    <property type="term" value="F:hydrolase activity"/>
    <property type="evidence" value="ECO:0007669"/>
    <property type="project" value="UniProtKB-KW"/>
</dbReference>
<dbReference type="PANTHER" id="PTHR30636">
    <property type="entry name" value="UPF0701 PROTEIN YICC"/>
    <property type="match status" value="1"/>
</dbReference>
<dbReference type="NCBIfam" id="TIGR00255">
    <property type="entry name" value="YicC/YloC family endoribonuclease"/>
    <property type="match status" value="1"/>
</dbReference>
<evidence type="ECO:0000256" key="5">
    <source>
        <dbReference type="ARBA" id="ARBA00035648"/>
    </source>
</evidence>
<dbReference type="InterPro" id="IPR005229">
    <property type="entry name" value="YicC/YloC-like"/>
</dbReference>
<comment type="caution">
    <text evidence="9">The sequence shown here is derived from an EMBL/GenBank/DDBJ whole genome shotgun (WGS) entry which is preliminary data.</text>
</comment>
<keyword evidence="2" id="KW-0540">Nuclease</keyword>
<evidence type="ECO:0000313" key="10">
    <source>
        <dbReference type="Proteomes" id="UP000189970"/>
    </source>
</evidence>
<evidence type="ECO:0000256" key="4">
    <source>
        <dbReference type="ARBA" id="ARBA00022801"/>
    </source>
</evidence>
<dbReference type="EMBL" id="MVAB01000001">
    <property type="protein sequence ID" value="OPF87878.1"/>
    <property type="molecule type" value="Genomic_DNA"/>
</dbReference>
<evidence type="ECO:0000259" key="8">
    <source>
        <dbReference type="Pfam" id="PF08340"/>
    </source>
</evidence>
<proteinExistence type="inferred from homology"/>
<dbReference type="InterPro" id="IPR013551">
    <property type="entry name" value="YicC-like_C"/>
</dbReference>
<evidence type="ECO:0000256" key="2">
    <source>
        <dbReference type="ARBA" id="ARBA00022722"/>
    </source>
</evidence>
<keyword evidence="3" id="KW-0255">Endonuclease</keyword>
<dbReference type="Pfam" id="PF08340">
    <property type="entry name" value="YicC-like_C"/>
    <property type="match status" value="1"/>
</dbReference>
<evidence type="ECO:0000259" key="7">
    <source>
        <dbReference type="Pfam" id="PF03755"/>
    </source>
</evidence>
<feature type="domain" description="Endoribonuclease YicC-like N-terminal" evidence="7">
    <location>
        <begin position="1"/>
        <end position="159"/>
    </location>
</feature>
<dbReference type="RefSeq" id="WP_079346731.1">
    <property type="nucleotide sequence ID" value="NZ_MVAB01000001.1"/>
</dbReference>
<sequence>MKSMTGYGHGECQKTDYQIVVDIKSVNHRFLDAQVRLPREYNHIELELKNKLKDQLSRGRVECFITLTKEAASSQELSINWAVLDALVKEVAEAEFHRYQDQPFSAEKFLEGAVMHPSIVEVKEKKEATDEIEIDLIKTFNEALDALYVSRQTEGTGLHSFFEEYINLLKEELNRVLLKTNELKQEHYDKLKQKMEELMTETLVDESRLLSEVAILVDKGDVTEELDRLSVHLQSMEQLIEKESPIGKEMDFLIQEMNREVNTIGSKSTNLDVKSSVIQLKTLIEKIREQVQNIE</sequence>
<evidence type="ECO:0000313" key="9">
    <source>
        <dbReference type="EMBL" id="OPF87878.1"/>
    </source>
</evidence>
<evidence type="ECO:0000256" key="1">
    <source>
        <dbReference type="ARBA" id="ARBA00001968"/>
    </source>
</evidence>